<dbReference type="PANTHER" id="PTHR42811">
    <property type="entry name" value="SERINE ACETYLTRANSFERASE"/>
    <property type="match status" value="1"/>
</dbReference>
<evidence type="ECO:0000256" key="5">
    <source>
        <dbReference type="ARBA" id="ARBA00022605"/>
    </source>
</evidence>
<evidence type="ECO:0000256" key="6">
    <source>
        <dbReference type="ARBA" id="ARBA00022679"/>
    </source>
</evidence>
<dbReference type="FunFam" id="2.160.10.10:FF:000007">
    <property type="entry name" value="Serine acetyltransferase"/>
    <property type="match status" value="1"/>
</dbReference>
<accession>A0A9D1MGS4</accession>
<sequence length="237" mass="25643">MFKHLKLDIAAAMANDPAAKSKWEVFLTYAGVKALYMYRIAHAFHVRGHYLIARIISQRARRKTGIEIHPGAKIGSGVFIDHGSGVVIGETSEIGDNVTIYQGVTLGGTGKDVGKRHPTIGNNVMISAGAKVLGPVTVGDYSKIGAGSVVLKDVPPHSTIVGVPGRVVRMYGERVGDLNQKLPDPMLEEISRLNKRISALEDKLGVNACKYSISNEIDTPILHHDPCNDTKPEKESR</sequence>
<evidence type="ECO:0000256" key="7">
    <source>
        <dbReference type="ARBA" id="ARBA00023192"/>
    </source>
</evidence>
<dbReference type="GO" id="GO:0006535">
    <property type="term" value="P:cysteine biosynthetic process from serine"/>
    <property type="evidence" value="ECO:0007669"/>
    <property type="project" value="InterPro"/>
</dbReference>
<dbReference type="InterPro" id="IPR053376">
    <property type="entry name" value="Serine_acetyltransferase"/>
</dbReference>
<comment type="similarity">
    <text evidence="2 10">Belongs to the transferase hexapeptide repeat family.</text>
</comment>
<proteinExistence type="inferred from homology"/>
<name>A0A9D1MGS4_9FIRM</name>
<evidence type="ECO:0000256" key="3">
    <source>
        <dbReference type="ARBA" id="ARBA00013266"/>
    </source>
</evidence>
<evidence type="ECO:0000256" key="10">
    <source>
        <dbReference type="PIRNR" id="PIRNR000441"/>
    </source>
</evidence>
<dbReference type="SUPFAM" id="SSF51161">
    <property type="entry name" value="Trimeric LpxA-like enzymes"/>
    <property type="match status" value="1"/>
</dbReference>
<gene>
    <name evidence="11" type="primary">cysE</name>
    <name evidence="11" type="ORF">IAB05_02070</name>
</gene>
<dbReference type="Proteomes" id="UP000824094">
    <property type="component" value="Unassembled WGS sequence"/>
</dbReference>
<evidence type="ECO:0000313" key="11">
    <source>
        <dbReference type="EMBL" id="HIU60160.1"/>
    </source>
</evidence>
<dbReference type="Pfam" id="PF00132">
    <property type="entry name" value="Hexapep"/>
    <property type="match status" value="1"/>
</dbReference>
<comment type="pathway">
    <text evidence="1">Amino-acid biosynthesis; L-cysteine biosynthesis; L-cysteine from L-serine: step 1/2.</text>
</comment>
<organism evidence="11 12">
    <name type="scientific">Candidatus Stercoripulliclostridium merdigallinarum</name>
    <dbReference type="NCBI Taxonomy" id="2840951"/>
    <lineage>
        <taxon>Bacteria</taxon>
        <taxon>Bacillati</taxon>
        <taxon>Bacillota</taxon>
        <taxon>Clostridia</taxon>
        <taxon>Eubacteriales</taxon>
        <taxon>Candidatus Stercoripulliclostridium</taxon>
    </lineage>
</organism>
<reference evidence="11" key="2">
    <citation type="journal article" date="2021" name="PeerJ">
        <title>Extensive microbial diversity within the chicken gut microbiome revealed by metagenomics and culture.</title>
        <authorList>
            <person name="Gilroy R."/>
            <person name="Ravi A."/>
            <person name="Getino M."/>
            <person name="Pursley I."/>
            <person name="Horton D.L."/>
            <person name="Alikhan N.F."/>
            <person name="Baker D."/>
            <person name="Gharbi K."/>
            <person name="Hall N."/>
            <person name="Watson M."/>
            <person name="Adriaenssens E.M."/>
            <person name="Foster-Nyarko E."/>
            <person name="Jarju S."/>
            <person name="Secka A."/>
            <person name="Antonio M."/>
            <person name="Oren A."/>
            <person name="Chaudhuri R.R."/>
            <person name="La Ragione R."/>
            <person name="Hildebrand F."/>
            <person name="Pallen M.J."/>
        </authorList>
    </citation>
    <scope>NUCLEOTIDE SEQUENCE</scope>
    <source>
        <strain evidence="11">18911</strain>
    </source>
</reference>
<dbReference type="NCBIfam" id="TIGR01172">
    <property type="entry name" value="cysE"/>
    <property type="match status" value="1"/>
</dbReference>
<dbReference type="NCBIfam" id="NF041874">
    <property type="entry name" value="EPS_EpsC"/>
    <property type="match status" value="1"/>
</dbReference>
<dbReference type="PIRSF" id="PIRSF000441">
    <property type="entry name" value="CysE"/>
    <property type="match status" value="1"/>
</dbReference>
<evidence type="ECO:0000256" key="1">
    <source>
        <dbReference type="ARBA" id="ARBA00004876"/>
    </source>
</evidence>
<evidence type="ECO:0000256" key="4">
    <source>
        <dbReference type="ARBA" id="ARBA00018522"/>
    </source>
</evidence>
<keyword evidence="5" id="KW-0028">Amino-acid biosynthesis</keyword>
<dbReference type="GO" id="GO:0009001">
    <property type="term" value="F:serine O-acetyltransferase activity"/>
    <property type="evidence" value="ECO:0007669"/>
    <property type="project" value="UniProtKB-EC"/>
</dbReference>
<dbReference type="InterPro" id="IPR005881">
    <property type="entry name" value="Ser_O-AcTrfase"/>
</dbReference>
<keyword evidence="8 10" id="KW-0012">Acyltransferase</keyword>
<dbReference type="Gene3D" id="1.10.3130.10">
    <property type="entry name" value="serine acetyltransferase, domain 1"/>
    <property type="match status" value="1"/>
</dbReference>
<evidence type="ECO:0000256" key="9">
    <source>
        <dbReference type="ARBA" id="ARBA00049486"/>
    </source>
</evidence>
<reference evidence="11" key="1">
    <citation type="submission" date="2020-10" db="EMBL/GenBank/DDBJ databases">
        <authorList>
            <person name="Gilroy R."/>
        </authorList>
    </citation>
    <scope>NUCLEOTIDE SEQUENCE</scope>
    <source>
        <strain evidence="11">18911</strain>
    </source>
</reference>
<dbReference type="InterPro" id="IPR011004">
    <property type="entry name" value="Trimer_LpxA-like_sf"/>
</dbReference>
<dbReference type="CDD" id="cd03354">
    <property type="entry name" value="LbH_SAT"/>
    <property type="match status" value="1"/>
</dbReference>
<evidence type="ECO:0000256" key="8">
    <source>
        <dbReference type="ARBA" id="ARBA00023315"/>
    </source>
</evidence>
<dbReference type="GO" id="GO:0005737">
    <property type="term" value="C:cytoplasm"/>
    <property type="evidence" value="ECO:0007669"/>
    <property type="project" value="InterPro"/>
</dbReference>
<dbReference type="InterPro" id="IPR001451">
    <property type="entry name" value="Hexapep"/>
</dbReference>
<dbReference type="EC" id="2.3.1.30" evidence="3 10"/>
<evidence type="ECO:0000313" key="12">
    <source>
        <dbReference type="Proteomes" id="UP000824094"/>
    </source>
</evidence>
<dbReference type="InterPro" id="IPR045304">
    <property type="entry name" value="LbH_SAT"/>
</dbReference>
<dbReference type="EMBL" id="DVNF01000065">
    <property type="protein sequence ID" value="HIU60160.1"/>
    <property type="molecule type" value="Genomic_DNA"/>
</dbReference>
<dbReference type="AlphaFoldDB" id="A0A9D1MGS4"/>
<evidence type="ECO:0000256" key="2">
    <source>
        <dbReference type="ARBA" id="ARBA00007274"/>
    </source>
</evidence>
<comment type="caution">
    <text evidence="11">The sequence shown here is derived from an EMBL/GenBank/DDBJ whole genome shotgun (WGS) entry which is preliminary data.</text>
</comment>
<dbReference type="InterPro" id="IPR042122">
    <property type="entry name" value="Ser_AcTrfase_N_sf"/>
</dbReference>
<keyword evidence="6 10" id="KW-0808">Transferase</keyword>
<keyword evidence="7" id="KW-0198">Cysteine biosynthesis</keyword>
<dbReference type="Gene3D" id="2.160.10.10">
    <property type="entry name" value="Hexapeptide repeat proteins"/>
    <property type="match status" value="1"/>
</dbReference>
<protein>
    <recommendedName>
        <fullName evidence="4 10">Serine acetyltransferase</fullName>
        <ecNumber evidence="3 10">2.3.1.30</ecNumber>
    </recommendedName>
</protein>
<comment type="catalytic activity">
    <reaction evidence="9 10">
        <text>L-serine + acetyl-CoA = O-acetyl-L-serine + CoA</text>
        <dbReference type="Rhea" id="RHEA:24560"/>
        <dbReference type="ChEBI" id="CHEBI:33384"/>
        <dbReference type="ChEBI" id="CHEBI:57287"/>
        <dbReference type="ChEBI" id="CHEBI:57288"/>
        <dbReference type="ChEBI" id="CHEBI:58340"/>
        <dbReference type="EC" id="2.3.1.30"/>
    </reaction>
</comment>